<proteinExistence type="predicted"/>
<feature type="domain" description="Amine oxidase" evidence="1">
    <location>
        <begin position="6"/>
        <end position="492"/>
    </location>
</feature>
<dbReference type="GO" id="GO:0009063">
    <property type="term" value="P:amino acid catabolic process"/>
    <property type="evidence" value="ECO:0007669"/>
    <property type="project" value="TreeGrafter"/>
</dbReference>
<accession>A0A0C9WMX2</accession>
<dbReference type="Gene3D" id="1.10.10.1620">
    <property type="match status" value="1"/>
</dbReference>
<dbReference type="SUPFAM" id="SSF51905">
    <property type="entry name" value="FAD/NAD(P)-binding domain"/>
    <property type="match status" value="1"/>
</dbReference>
<dbReference type="InterPro" id="IPR002937">
    <property type="entry name" value="Amino_oxidase"/>
</dbReference>
<protein>
    <recommendedName>
        <fullName evidence="1">Amine oxidase domain-containing protein</fullName>
    </recommendedName>
</protein>
<dbReference type="Gene3D" id="3.90.660.10">
    <property type="match status" value="2"/>
</dbReference>
<organism evidence="2 3">
    <name type="scientific">Laccaria amethystina LaAM-08-1</name>
    <dbReference type="NCBI Taxonomy" id="1095629"/>
    <lineage>
        <taxon>Eukaryota</taxon>
        <taxon>Fungi</taxon>
        <taxon>Dikarya</taxon>
        <taxon>Basidiomycota</taxon>
        <taxon>Agaricomycotina</taxon>
        <taxon>Agaricomycetes</taxon>
        <taxon>Agaricomycetidae</taxon>
        <taxon>Agaricales</taxon>
        <taxon>Agaricineae</taxon>
        <taxon>Hydnangiaceae</taxon>
        <taxon>Laccaria</taxon>
    </lineage>
</organism>
<reference evidence="2 3" key="1">
    <citation type="submission" date="2014-04" db="EMBL/GenBank/DDBJ databases">
        <authorList>
            <consortium name="DOE Joint Genome Institute"/>
            <person name="Kuo A."/>
            <person name="Kohler A."/>
            <person name="Nagy L.G."/>
            <person name="Floudas D."/>
            <person name="Copeland A."/>
            <person name="Barry K.W."/>
            <person name="Cichocki N."/>
            <person name="Veneault-Fourrey C."/>
            <person name="LaButti K."/>
            <person name="Lindquist E.A."/>
            <person name="Lipzen A."/>
            <person name="Lundell T."/>
            <person name="Morin E."/>
            <person name="Murat C."/>
            <person name="Sun H."/>
            <person name="Tunlid A."/>
            <person name="Henrissat B."/>
            <person name="Grigoriev I.V."/>
            <person name="Hibbett D.S."/>
            <person name="Martin F."/>
            <person name="Nordberg H.P."/>
            <person name="Cantor M.N."/>
            <person name="Hua S.X."/>
        </authorList>
    </citation>
    <scope>NUCLEOTIDE SEQUENCE [LARGE SCALE GENOMIC DNA]</scope>
    <source>
        <strain evidence="2 3">LaAM-08-1</strain>
    </source>
</reference>
<gene>
    <name evidence="2" type="ORF">K443DRAFT_133392</name>
</gene>
<dbReference type="STRING" id="1095629.A0A0C9WMX2"/>
<dbReference type="InterPro" id="IPR036188">
    <property type="entry name" value="FAD/NAD-bd_sf"/>
</dbReference>
<dbReference type="EMBL" id="KN838666">
    <property type="protein sequence ID" value="KIJ98574.1"/>
    <property type="molecule type" value="Genomic_DNA"/>
</dbReference>
<sequence length="537" mass="61006">MRIPYKIFEASDRPGGRVFTYEFARSQSPGKHDYYDVGAMRFPDNEANKKTFELFKELGLQGKLIKYVMGRDDNIRYYNGIKKTAAAASTAGDHFKDEIVPKEYLNKEFVDLRDKTVYGVDACTAQAYDPFRKALIDNFDKGWEELMKYDWASTRSYLAREKPSYPLPVIHWMETRNSGTGGFDQAFAEDILDSLEFDDPRKDVQWKCLEGGSKMLIDAMVAQLETKPSYGHQVTAVKLVYPPLFECFPNLPHRPHRFPLMKVSVAGKGDGYFTHVISTSTFANLSTIDTEKVPMTYIQRQAIRTLHYGPAVKVGIRFKTRWWEQGGLTQRGGSSYTDRPSRTIVYPSAGLGEAGPGVLMATYNWQQDANRFGALIEKSDWSKQLDPSRKRPWSEEILLDLLYSDLSTLHGVSVKQLRADTLDYHAFNWYHNPFTMGAYAHFAPGQFSTFFADIVQPAAYGRFHFAGEVASAHHAWVAGALDSAVRVVDEIIRWDFPLLLPRFKGEYGRSVVFSDEKSAEAGFVRGLFSQELEEAEV</sequence>
<dbReference type="HOGENOM" id="CLU_004498_8_1_1"/>
<dbReference type="GO" id="GO:0001716">
    <property type="term" value="F:L-amino-acid oxidase activity"/>
    <property type="evidence" value="ECO:0007669"/>
    <property type="project" value="TreeGrafter"/>
</dbReference>
<dbReference type="InterPro" id="IPR050281">
    <property type="entry name" value="Flavin_monoamine_oxidase"/>
</dbReference>
<dbReference type="AlphaFoldDB" id="A0A0C9WMX2"/>
<dbReference type="PANTHER" id="PTHR10742:SF342">
    <property type="entry name" value="AMINE OXIDASE"/>
    <property type="match status" value="1"/>
</dbReference>
<name>A0A0C9WMX2_9AGAR</name>
<dbReference type="Pfam" id="PF01593">
    <property type="entry name" value="Amino_oxidase"/>
    <property type="match status" value="1"/>
</dbReference>
<dbReference type="PANTHER" id="PTHR10742">
    <property type="entry name" value="FLAVIN MONOAMINE OXIDASE"/>
    <property type="match status" value="1"/>
</dbReference>
<keyword evidence="3" id="KW-1185">Reference proteome</keyword>
<evidence type="ECO:0000259" key="1">
    <source>
        <dbReference type="Pfam" id="PF01593"/>
    </source>
</evidence>
<dbReference type="Proteomes" id="UP000054477">
    <property type="component" value="Unassembled WGS sequence"/>
</dbReference>
<dbReference type="SUPFAM" id="SSF54373">
    <property type="entry name" value="FAD-linked reductases, C-terminal domain"/>
    <property type="match status" value="1"/>
</dbReference>
<evidence type="ECO:0000313" key="2">
    <source>
        <dbReference type="EMBL" id="KIJ98574.1"/>
    </source>
</evidence>
<dbReference type="OrthoDB" id="7777654at2759"/>
<evidence type="ECO:0000313" key="3">
    <source>
        <dbReference type="Proteomes" id="UP000054477"/>
    </source>
</evidence>
<reference evidence="3" key="2">
    <citation type="submission" date="2015-01" db="EMBL/GenBank/DDBJ databases">
        <title>Evolutionary Origins and Diversification of the Mycorrhizal Mutualists.</title>
        <authorList>
            <consortium name="DOE Joint Genome Institute"/>
            <consortium name="Mycorrhizal Genomics Consortium"/>
            <person name="Kohler A."/>
            <person name="Kuo A."/>
            <person name="Nagy L.G."/>
            <person name="Floudas D."/>
            <person name="Copeland A."/>
            <person name="Barry K.W."/>
            <person name="Cichocki N."/>
            <person name="Veneault-Fourrey C."/>
            <person name="LaButti K."/>
            <person name="Lindquist E.A."/>
            <person name="Lipzen A."/>
            <person name="Lundell T."/>
            <person name="Morin E."/>
            <person name="Murat C."/>
            <person name="Riley R."/>
            <person name="Ohm R."/>
            <person name="Sun H."/>
            <person name="Tunlid A."/>
            <person name="Henrissat B."/>
            <person name="Grigoriev I.V."/>
            <person name="Hibbett D.S."/>
            <person name="Martin F."/>
        </authorList>
    </citation>
    <scope>NUCLEOTIDE SEQUENCE [LARGE SCALE GENOMIC DNA]</scope>
    <source>
        <strain evidence="3">LaAM-08-1</strain>
    </source>
</reference>